<dbReference type="RefSeq" id="WP_198128549.1">
    <property type="nucleotide sequence ID" value="NZ_JAECZC010000102.1"/>
</dbReference>
<accession>A0A8J7HYZ9</accession>
<name>A0A8J7HYZ9_9NOST</name>
<sequence>MQLLFYFKDEDRVACFPLGVRERLTANPQGGATARSRFADSLCMWRC</sequence>
<protein>
    <submittedName>
        <fullName evidence="1">Uncharacterized protein</fullName>
    </submittedName>
</protein>
<evidence type="ECO:0000313" key="2">
    <source>
        <dbReference type="Proteomes" id="UP000632766"/>
    </source>
</evidence>
<dbReference type="AlphaFoldDB" id="A0A8J7HYZ9"/>
<organism evidence="1 2">
    <name type="scientific">Amazonocrinis nigriterrae CENA67</name>
    <dbReference type="NCBI Taxonomy" id="2794033"/>
    <lineage>
        <taxon>Bacteria</taxon>
        <taxon>Bacillati</taxon>
        <taxon>Cyanobacteriota</taxon>
        <taxon>Cyanophyceae</taxon>
        <taxon>Nostocales</taxon>
        <taxon>Nostocaceae</taxon>
        <taxon>Amazonocrinis</taxon>
        <taxon>Amazonocrinis nigriterrae</taxon>
    </lineage>
</organism>
<gene>
    <name evidence="1" type="ORF">I8748_32520</name>
</gene>
<evidence type="ECO:0000313" key="1">
    <source>
        <dbReference type="EMBL" id="MBH8566820.1"/>
    </source>
</evidence>
<dbReference type="EMBL" id="JAECZC010000102">
    <property type="protein sequence ID" value="MBH8566820.1"/>
    <property type="molecule type" value="Genomic_DNA"/>
</dbReference>
<reference evidence="1 2" key="1">
    <citation type="journal article" date="2021" name="Int. J. Syst. Evol. Microbiol.">
        <title>Amazonocrinis nigriterrae gen. nov., sp. nov., Atlanticothrix silvestris gen. nov., sp. nov. and Dendronalium phyllosphericum gen. nov., sp. nov., nostocacean cyanobacteria from Brazilian environments.</title>
        <authorList>
            <person name="Alvarenga D.O."/>
            <person name="Andreote A.P.D."/>
            <person name="Branco L.H.Z."/>
            <person name="Delbaje E."/>
            <person name="Cruz R.B."/>
            <person name="Varani A.M."/>
            <person name="Fiore M.F."/>
        </authorList>
    </citation>
    <scope>NUCLEOTIDE SEQUENCE [LARGE SCALE GENOMIC DNA]</scope>
    <source>
        <strain evidence="1 2">CENA67</strain>
    </source>
</reference>
<comment type="caution">
    <text evidence="1">The sequence shown here is derived from an EMBL/GenBank/DDBJ whole genome shotgun (WGS) entry which is preliminary data.</text>
</comment>
<keyword evidence="2" id="KW-1185">Reference proteome</keyword>
<proteinExistence type="predicted"/>
<dbReference type="Proteomes" id="UP000632766">
    <property type="component" value="Unassembled WGS sequence"/>
</dbReference>